<comment type="caution">
    <text evidence="1">The sequence shown here is derived from an EMBL/GenBank/DDBJ whole genome shotgun (WGS) entry which is preliminary data.</text>
</comment>
<dbReference type="SMART" id="SM00855">
    <property type="entry name" value="PGAM"/>
    <property type="match status" value="1"/>
</dbReference>
<dbReference type="RefSeq" id="WP_238243226.1">
    <property type="nucleotide sequence ID" value="NZ_BPQP01000018.1"/>
</dbReference>
<dbReference type="SUPFAM" id="SSF53254">
    <property type="entry name" value="Phosphoglycerate mutase-like"/>
    <property type="match status" value="1"/>
</dbReference>
<gene>
    <name evidence="1" type="ORF">OCOJLMKI_1238</name>
</gene>
<dbReference type="InterPro" id="IPR013078">
    <property type="entry name" value="His_Pase_superF_clade-1"/>
</dbReference>
<keyword evidence="2" id="KW-1185">Reference proteome</keyword>
<dbReference type="Proteomes" id="UP001055125">
    <property type="component" value="Unassembled WGS sequence"/>
</dbReference>
<evidence type="ECO:0000313" key="2">
    <source>
        <dbReference type="Proteomes" id="UP001055125"/>
    </source>
</evidence>
<organism evidence="1 2">
    <name type="scientific">Methylobacterium iners</name>
    <dbReference type="NCBI Taxonomy" id="418707"/>
    <lineage>
        <taxon>Bacteria</taxon>
        <taxon>Pseudomonadati</taxon>
        <taxon>Pseudomonadota</taxon>
        <taxon>Alphaproteobacteria</taxon>
        <taxon>Hyphomicrobiales</taxon>
        <taxon>Methylobacteriaceae</taxon>
        <taxon>Methylobacterium</taxon>
    </lineage>
</organism>
<dbReference type="Gene3D" id="3.40.50.1240">
    <property type="entry name" value="Phosphoglycerate mutase-like"/>
    <property type="match status" value="1"/>
</dbReference>
<reference evidence="1" key="1">
    <citation type="journal article" date="2021" name="Front. Microbiol.">
        <title>Comprehensive Comparative Genomics and Phenotyping of Methylobacterium Species.</title>
        <authorList>
            <person name="Alessa O."/>
            <person name="Ogura Y."/>
            <person name="Fujitani Y."/>
            <person name="Takami H."/>
            <person name="Hayashi T."/>
            <person name="Sahin N."/>
            <person name="Tani A."/>
        </authorList>
    </citation>
    <scope>NUCLEOTIDE SEQUENCE</scope>
    <source>
        <strain evidence="1">DSM 19015</strain>
    </source>
</reference>
<dbReference type="Pfam" id="PF00300">
    <property type="entry name" value="His_Phos_1"/>
    <property type="match status" value="1"/>
</dbReference>
<dbReference type="InterPro" id="IPR029033">
    <property type="entry name" value="His_PPase_superfam"/>
</dbReference>
<protein>
    <recommendedName>
        <fullName evidence="3">Phosphoglycerate mutase</fullName>
    </recommendedName>
</protein>
<accession>A0ABQ4RWI7</accession>
<dbReference type="EMBL" id="BPQP01000018">
    <property type="protein sequence ID" value="GJD94038.1"/>
    <property type="molecule type" value="Genomic_DNA"/>
</dbReference>
<evidence type="ECO:0000313" key="1">
    <source>
        <dbReference type="EMBL" id="GJD94038.1"/>
    </source>
</evidence>
<dbReference type="CDD" id="cd07067">
    <property type="entry name" value="HP_PGM_like"/>
    <property type="match status" value="1"/>
</dbReference>
<reference evidence="1" key="2">
    <citation type="submission" date="2021-08" db="EMBL/GenBank/DDBJ databases">
        <authorList>
            <person name="Tani A."/>
            <person name="Ola A."/>
            <person name="Ogura Y."/>
            <person name="Katsura K."/>
            <person name="Hayashi T."/>
        </authorList>
    </citation>
    <scope>NUCLEOTIDE SEQUENCE</scope>
    <source>
        <strain evidence="1">DSM 19015</strain>
    </source>
</reference>
<evidence type="ECO:0008006" key="3">
    <source>
        <dbReference type="Google" id="ProtNLM"/>
    </source>
</evidence>
<dbReference type="PANTHER" id="PTHR47623">
    <property type="entry name" value="OS09G0287300 PROTEIN"/>
    <property type="match status" value="1"/>
</dbReference>
<proteinExistence type="predicted"/>
<dbReference type="PANTHER" id="PTHR47623:SF1">
    <property type="entry name" value="OS09G0287300 PROTEIN"/>
    <property type="match status" value="1"/>
</dbReference>
<sequence length="171" mass="18640">MLRLMLLRHAKSDRPPGVGDLDRPLNPRGRAAAPRMAAYLAAEDLRPDHVVVSPSLRTRQTWEPVREALGLPEAAIVDAIYEAPPEALLNVVRATPHTAASLLMIGHNPGTQDLATQLVGAGPRELRRRLDTEFPTATLAVIAFDLEHWSDVAPGTGRIERFVAPKDLGDE</sequence>
<name>A0ABQ4RWI7_9HYPH</name>